<comment type="caution">
    <text evidence="2">The sequence shown here is derived from an EMBL/GenBank/DDBJ whole genome shotgun (WGS) entry which is preliminary data.</text>
</comment>
<dbReference type="Pfam" id="PF13521">
    <property type="entry name" value="AAA_28"/>
    <property type="match status" value="1"/>
</dbReference>
<sequence>MDKPFVITIVGAESSGKTTLAMRLAEYFVCPWVPEYAREYLEGLERAYDEEDLGIMAAQQLAEILAVVNREPSTVSHESSDVRLEMVDPVLPNGLSETLKSLLVTRYSSLVIVDGGMMNMRMWARIKYKTSIPLVEEALENDVTDLYLLCRPLNEWEPDALREAPSIIDRVWIYNQYLEELSKSKINLEIVGSMENEKFNKAVTLIEKLFKTIIKPTA</sequence>
<dbReference type="AlphaFoldDB" id="A0A9D7SXZ5"/>
<feature type="domain" description="NadR/Ttd14 AAA" evidence="1">
    <location>
        <begin position="7"/>
        <end position="195"/>
    </location>
</feature>
<dbReference type="SUPFAM" id="SSF52540">
    <property type="entry name" value="P-loop containing nucleoside triphosphate hydrolases"/>
    <property type="match status" value="1"/>
</dbReference>
<dbReference type="InterPro" id="IPR052735">
    <property type="entry name" value="NAD_biosynth-regulator"/>
</dbReference>
<dbReference type="InterPro" id="IPR038727">
    <property type="entry name" value="NadR/Ttd14_AAA_dom"/>
</dbReference>
<dbReference type="PANTHER" id="PTHR37512:SF1">
    <property type="entry name" value="NADR_TTD14 AAA DOMAIN-CONTAINING PROTEIN"/>
    <property type="match status" value="1"/>
</dbReference>
<organism evidence="2 3">
    <name type="scientific">Candidatus Opimibacter skivensis</name>
    <dbReference type="NCBI Taxonomy" id="2982028"/>
    <lineage>
        <taxon>Bacteria</taxon>
        <taxon>Pseudomonadati</taxon>
        <taxon>Bacteroidota</taxon>
        <taxon>Saprospiria</taxon>
        <taxon>Saprospirales</taxon>
        <taxon>Saprospiraceae</taxon>
        <taxon>Candidatus Opimibacter</taxon>
    </lineage>
</organism>
<protein>
    <submittedName>
        <fullName evidence="2">ATP-binding protein</fullName>
    </submittedName>
</protein>
<keyword evidence="2" id="KW-0067">ATP-binding</keyword>
<proteinExistence type="predicted"/>
<reference evidence="2 3" key="1">
    <citation type="submission" date="2020-10" db="EMBL/GenBank/DDBJ databases">
        <title>Connecting structure to function with the recovery of over 1000 high-quality activated sludge metagenome-assembled genomes encoding full-length rRNA genes using long-read sequencing.</title>
        <authorList>
            <person name="Singleton C.M."/>
            <person name="Petriglieri F."/>
            <person name="Kristensen J.M."/>
            <person name="Kirkegaard R.H."/>
            <person name="Michaelsen T.Y."/>
            <person name="Andersen M.H."/>
            <person name="Karst S.M."/>
            <person name="Dueholm M.S."/>
            <person name="Nielsen P.H."/>
            <person name="Albertsen M."/>
        </authorList>
    </citation>
    <scope>NUCLEOTIDE SEQUENCE [LARGE SCALE GENOMIC DNA]</scope>
    <source>
        <strain evidence="2">Ribe_18-Q3-R11-54_MAXAC.273</strain>
    </source>
</reference>
<name>A0A9D7SXZ5_9BACT</name>
<accession>A0A9D7SXZ5</accession>
<evidence type="ECO:0000259" key="1">
    <source>
        <dbReference type="Pfam" id="PF13521"/>
    </source>
</evidence>
<dbReference type="Proteomes" id="UP000808337">
    <property type="component" value="Unassembled WGS sequence"/>
</dbReference>
<dbReference type="EMBL" id="JADKGY010000029">
    <property type="protein sequence ID" value="MBK9984261.1"/>
    <property type="molecule type" value="Genomic_DNA"/>
</dbReference>
<dbReference type="InterPro" id="IPR027417">
    <property type="entry name" value="P-loop_NTPase"/>
</dbReference>
<keyword evidence="2" id="KW-0547">Nucleotide-binding</keyword>
<dbReference type="PANTHER" id="PTHR37512">
    <property type="entry name" value="TRIFUNCTIONAL NAD BIOSYNTHESIS/REGULATOR PROTEIN NADR"/>
    <property type="match status" value="1"/>
</dbReference>
<evidence type="ECO:0000313" key="3">
    <source>
        <dbReference type="Proteomes" id="UP000808337"/>
    </source>
</evidence>
<dbReference type="GO" id="GO:0005524">
    <property type="term" value="F:ATP binding"/>
    <property type="evidence" value="ECO:0007669"/>
    <property type="project" value="UniProtKB-KW"/>
</dbReference>
<dbReference type="Gene3D" id="3.40.50.300">
    <property type="entry name" value="P-loop containing nucleotide triphosphate hydrolases"/>
    <property type="match status" value="1"/>
</dbReference>
<gene>
    <name evidence="2" type="ORF">IPP15_18130</name>
</gene>
<evidence type="ECO:0000313" key="2">
    <source>
        <dbReference type="EMBL" id="MBK9984261.1"/>
    </source>
</evidence>